<proteinExistence type="predicted"/>
<evidence type="ECO:0000313" key="3">
    <source>
        <dbReference type="Proteomes" id="UP000261540"/>
    </source>
</evidence>
<dbReference type="Ensembl" id="ENSPKIT00000042712.1">
    <property type="protein sequence ID" value="ENSPKIP00000018183.1"/>
    <property type="gene ID" value="ENSPKIG00000003846.1"/>
</dbReference>
<dbReference type="STRING" id="1676925.ENSPKIP00000018183"/>
<dbReference type="Proteomes" id="UP000261540">
    <property type="component" value="Unplaced"/>
</dbReference>
<accession>A0A3B3RIM0</accession>
<dbReference type="AlphaFoldDB" id="A0A3B3RIM0"/>
<evidence type="ECO:0000256" key="1">
    <source>
        <dbReference type="SAM" id="MobiDB-lite"/>
    </source>
</evidence>
<keyword evidence="3" id="KW-1185">Reference proteome</keyword>
<organism evidence="2 3">
    <name type="scientific">Paramormyrops kingsleyae</name>
    <dbReference type="NCBI Taxonomy" id="1676925"/>
    <lineage>
        <taxon>Eukaryota</taxon>
        <taxon>Metazoa</taxon>
        <taxon>Chordata</taxon>
        <taxon>Craniata</taxon>
        <taxon>Vertebrata</taxon>
        <taxon>Euteleostomi</taxon>
        <taxon>Actinopterygii</taxon>
        <taxon>Neopterygii</taxon>
        <taxon>Teleostei</taxon>
        <taxon>Osteoglossocephala</taxon>
        <taxon>Osteoglossomorpha</taxon>
        <taxon>Osteoglossiformes</taxon>
        <taxon>Mormyridae</taxon>
        <taxon>Paramormyrops</taxon>
    </lineage>
</organism>
<reference evidence="2" key="2">
    <citation type="submission" date="2025-09" db="UniProtKB">
        <authorList>
            <consortium name="Ensembl"/>
        </authorList>
    </citation>
    <scope>IDENTIFICATION</scope>
</reference>
<dbReference type="GeneTree" id="ENSGT00940000156874"/>
<feature type="region of interest" description="Disordered" evidence="1">
    <location>
        <begin position="1"/>
        <end position="33"/>
    </location>
</feature>
<evidence type="ECO:0000313" key="2">
    <source>
        <dbReference type="Ensembl" id="ENSPKIP00000018183.1"/>
    </source>
</evidence>
<protein>
    <submittedName>
        <fullName evidence="2">Uncharacterized protein</fullName>
    </submittedName>
</protein>
<sequence length="425" mass="46652">MVQPRHSQCGGFYQDPPSSQDSTDGPYYESESNFLNGMTHDGSLYSAPSTTSLSRSQTIIQTSPVSSTLSVQSIDISPPEYSLSRRHPGTAPSYRHTPDYESVMQQKLIVAAKARHGQSLYGQPEMRERVAPYPSSHNPQVRYSMPVTTATHENLGRSYTTNPAEGSTIVQTVSTPELAHVRPQSTQCNSTTHVPRGPLSGPLPSYPCFRPAASSPDLMSPHLRRTGGSSPELVSRKVQPSVKNFHPDRSTIVHHPPKESLRATQHQVAFKHCQSLEVMSSMVQGMEAMTLKVLNAPLLQRSTLRDQLASLTSEMPVQKPTENVFSYQHVRNPSNATVLIHSSGSEEEEILDPGLQALRFRQRSISPQLRAALARIPNKPPPEYPGLGRVTSNEAVVHKSEGQNRVGDLMRSETQLIGSTLGPSQ</sequence>
<reference evidence="2" key="1">
    <citation type="submission" date="2025-08" db="UniProtKB">
        <authorList>
            <consortium name="Ensembl"/>
        </authorList>
    </citation>
    <scope>IDENTIFICATION</scope>
</reference>
<name>A0A3B3RIM0_9TELE</name>